<feature type="compositionally biased region" description="Polar residues" evidence="1">
    <location>
        <begin position="29"/>
        <end position="44"/>
    </location>
</feature>
<reference evidence="2 3" key="1">
    <citation type="submission" date="2024-05" db="EMBL/GenBank/DDBJ databases">
        <title>Genome sequencing and assembly of Indian major carp, Cirrhinus mrigala (Hamilton, 1822).</title>
        <authorList>
            <person name="Mohindra V."/>
            <person name="Chowdhury L.M."/>
            <person name="Lal K."/>
            <person name="Jena J.K."/>
        </authorList>
    </citation>
    <scope>NUCLEOTIDE SEQUENCE [LARGE SCALE GENOMIC DNA]</scope>
    <source>
        <strain evidence="2">CM1030</strain>
        <tissue evidence="2">Blood</tissue>
    </source>
</reference>
<evidence type="ECO:0000313" key="2">
    <source>
        <dbReference type="EMBL" id="KAL0151972.1"/>
    </source>
</evidence>
<dbReference type="EMBL" id="JAMKFB020000205">
    <property type="protein sequence ID" value="KAL0151972.1"/>
    <property type="molecule type" value="Genomic_DNA"/>
</dbReference>
<feature type="non-terminal residue" evidence="2">
    <location>
        <position position="67"/>
    </location>
</feature>
<sequence length="67" mass="6801">MKNSVSNLKHLKGQRGTLKLTENVPDAESSASTCIVESSGSGLETCTPAGLDTTESGAGQDLMGECG</sequence>
<proteinExistence type="predicted"/>
<evidence type="ECO:0000256" key="1">
    <source>
        <dbReference type="SAM" id="MobiDB-lite"/>
    </source>
</evidence>
<dbReference type="AlphaFoldDB" id="A0ABD0MS64"/>
<comment type="caution">
    <text evidence="2">The sequence shown here is derived from an EMBL/GenBank/DDBJ whole genome shotgun (WGS) entry which is preliminary data.</text>
</comment>
<dbReference type="Proteomes" id="UP001529510">
    <property type="component" value="Unassembled WGS sequence"/>
</dbReference>
<organism evidence="2 3">
    <name type="scientific">Cirrhinus mrigala</name>
    <name type="common">Mrigala</name>
    <dbReference type="NCBI Taxonomy" id="683832"/>
    <lineage>
        <taxon>Eukaryota</taxon>
        <taxon>Metazoa</taxon>
        <taxon>Chordata</taxon>
        <taxon>Craniata</taxon>
        <taxon>Vertebrata</taxon>
        <taxon>Euteleostomi</taxon>
        <taxon>Actinopterygii</taxon>
        <taxon>Neopterygii</taxon>
        <taxon>Teleostei</taxon>
        <taxon>Ostariophysi</taxon>
        <taxon>Cypriniformes</taxon>
        <taxon>Cyprinidae</taxon>
        <taxon>Labeoninae</taxon>
        <taxon>Labeonini</taxon>
        <taxon>Cirrhinus</taxon>
    </lineage>
</organism>
<evidence type="ECO:0000313" key="3">
    <source>
        <dbReference type="Proteomes" id="UP001529510"/>
    </source>
</evidence>
<name>A0ABD0MS64_CIRMR</name>
<accession>A0ABD0MS64</accession>
<gene>
    <name evidence="2" type="ORF">M9458_052690</name>
</gene>
<feature type="region of interest" description="Disordered" evidence="1">
    <location>
        <begin position="1"/>
        <end position="67"/>
    </location>
</feature>
<keyword evidence="3" id="KW-1185">Reference proteome</keyword>
<protein>
    <submittedName>
        <fullName evidence="2">Uncharacterized protein</fullName>
    </submittedName>
</protein>